<dbReference type="EMBL" id="MLJW01000562">
    <property type="protein sequence ID" value="OIQ85182.1"/>
    <property type="molecule type" value="Genomic_DNA"/>
</dbReference>
<comment type="caution">
    <text evidence="2">The sequence shown here is derived from an EMBL/GenBank/DDBJ whole genome shotgun (WGS) entry which is preliminary data.</text>
</comment>
<reference evidence="2" key="1">
    <citation type="submission" date="2016-10" db="EMBL/GenBank/DDBJ databases">
        <title>Sequence of Gallionella enrichment culture.</title>
        <authorList>
            <person name="Poehlein A."/>
            <person name="Muehling M."/>
            <person name="Daniel R."/>
        </authorList>
    </citation>
    <scope>NUCLEOTIDE SEQUENCE</scope>
</reference>
<proteinExistence type="predicted"/>
<sequence length="285" mass="31730">MSPPADAAGNTTHDGNLGVLRYRFQLAPRADAGAGLLVAVHGVRRNAAEQWDAFAEQARQAPCHLLVPCFDEKSYPDYQRLGRPERGQRADLHLIALVARLADQHGFDPADLRLFGHSGGAQFVHRFVMAHPELVHRYALSAAGWYTFPDDTLDYPLGTHHLPARFPRFDPQRYLRVPGRVFVGEREHAQSPLLRRGDAVDTAQGCDRRDRARRWVGAMREAARTHAMPPVLDLVELPDAAHSFRAMVKRTALAARVIDYLFPTDSGAADRPPPARDSHAIQPRA</sequence>
<evidence type="ECO:0000256" key="1">
    <source>
        <dbReference type="SAM" id="MobiDB-lite"/>
    </source>
</evidence>
<organism evidence="2">
    <name type="scientific">mine drainage metagenome</name>
    <dbReference type="NCBI Taxonomy" id="410659"/>
    <lineage>
        <taxon>unclassified sequences</taxon>
        <taxon>metagenomes</taxon>
        <taxon>ecological metagenomes</taxon>
    </lineage>
</organism>
<dbReference type="Gene3D" id="3.40.50.1820">
    <property type="entry name" value="alpha/beta hydrolase"/>
    <property type="match status" value="1"/>
</dbReference>
<dbReference type="AlphaFoldDB" id="A0A1J5QNP7"/>
<protein>
    <recommendedName>
        <fullName evidence="3">Alpha/beta hydrolase family protein</fullName>
    </recommendedName>
</protein>
<feature type="region of interest" description="Disordered" evidence="1">
    <location>
        <begin position="265"/>
        <end position="285"/>
    </location>
</feature>
<evidence type="ECO:0000313" key="2">
    <source>
        <dbReference type="EMBL" id="OIQ85182.1"/>
    </source>
</evidence>
<dbReference type="SUPFAM" id="SSF53474">
    <property type="entry name" value="alpha/beta-Hydrolases"/>
    <property type="match status" value="1"/>
</dbReference>
<accession>A0A1J5QNP7</accession>
<evidence type="ECO:0008006" key="3">
    <source>
        <dbReference type="Google" id="ProtNLM"/>
    </source>
</evidence>
<name>A0A1J5QNP7_9ZZZZ</name>
<gene>
    <name evidence="2" type="ORF">GALL_329740</name>
</gene>
<dbReference type="InterPro" id="IPR029058">
    <property type="entry name" value="AB_hydrolase_fold"/>
</dbReference>